<feature type="domain" description="M23ase beta-sheet core" evidence="1">
    <location>
        <begin position="136"/>
        <end position="167"/>
    </location>
</feature>
<evidence type="ECO:0000259" key="1">
    <source>
        <dbReference type="Pfam" id="PF01551"/>
    </source>
</evidence>
<dbReference type="SUPFAM" id="SSF51261">
    <property type="entry name" value="Duplicated hybrid motif"/>
    <property type="match status" value="1"/>
</dbReference>
<reference evidence="2 3" key="1">
    <citation type="submission" date="2018-09" db="EMBL/GenBank/DDBJ databases">
        <title>Insights into the microbiota of Asian seabass (Lates calcarifer) with tenacibaculosis symptoms and description of sp. nov. Tenacibaculum singaporense.</title>
        <authorList>
            <person name="Miyake S."/>
            <person name="Soh M."/>
            <person name="Azman M.N."/>
            <person name="Ngoh S.Y."/>
            <person name="Orban L."/>
        </authorList>
    </citation>
    <scope>NUCLEOTIDE SEQUENCE [LARGE SCALE GENOMIC DNA]</scope>
    <source>
        <strain evidence="2 3">DSM 106434</strain>
    </source>
</reference>
<dbReference type="KEGG" id="tsig:D6T69_07255"/>
<gene>
    <name evidence="2" type="ORF">D6T69_07255</name>
</gene>
<organism evidence="2 3">
    <name type="scientific">Tenacibaculum singaporense</name>
    <dbReference type="NCBI Taxonomy" id="2358479"/>
    <lineage>
        <taxon>Bacteria</taxon>
        <taxon>Pseudomonadati</taxon>
        <taxon>Bacteroidota</taxon>
        <taxon>Flavobacteriia</taxon>
        <taxon>Flavobacteriales</taxon>
        <taxon>Flavobacteriaceae</taxon>
        <taxon>Tenacibaculum</taxon>
    </lineage>
</organism>
<dbReference type="InterPro" id="IPR016047">
    <property type="entry name" value="M23ase_b-sheet_dom"/>
</dbReference>
<dbReference type="Proteomes" id="UP000274593">
    <property type="component" value="Chromosome"/>
</dbReference>
<name>A0A3Q8RRA9_9FLAO</name>
<protein>
    <submittedName>
        <fullName evidence="2">M23 family metallopeptidase</fullName>
    </submittedName>
</protein>
<dbReference type="GO" id="GO:0004222">
    <property type="term" value="F:metalloendopeptidase activity"/>
    <property type="evidence" value="ECO:0007669"/>
    <property type="project" value="TreeGrafter"/>
</dbReference>
<dbReference type="PANTHER" id="PTHR21666:SF285">
    <property type="entry name" value="M23 FAMILY METALLOPEPTIDASE"/>
    <property type="match status" value="1"/>
</dbReference>
<dbReference type="AlphaFoldDB" id="A0A3Q8RRA9"/>
<evidence type="ECO:0000313" key="2">
    <source>
        <dbReference type="EMBL" id="AZJ35329.1"/>
    </source>
</evidence>
<proteinExistence type="predicted"/>
<accession>A0A3Q8RRA9</accession>
<dbReference type="InterPro" id="IPR011055">
    <property type="entry name" value="Dup_hybrid_motif"/>
</dbReference>
<dbReference type="InterPro" id="IPR050570">
    <property type="entry name" value="Cell_wall_metabolism_enzyme"/>
</dbReference>
<evidence type="ECO:0000313" key="3">
    <source>
        <dbReference type="Proteomes" id="UP000274593"/>
    </source>
</evidence>
<dbReference type="Pfam" id="PF01551">
    <property type="entry name" value="Peptidase_M23"/>
    <property type="match status" value="2"/>
</dbReference>
<keyword evidence="3" id="KW-1185">Reference proteome</keyword>
<feature type="domain" description="M23ase beta-sheet core" evidence="1">
    <location>
        <begin position="50"/>
        <end position="115"/>
    </location>
</feature>
<sequence length="566" mass="65108">MLKFYFSLILLVFFISGNAQNKYPRNYFSNPLKIPIILSGTFGELRSNHFHSGIDIKTQGKEGIPIYAPADGYVSRIKVQQYGFGKALYITHPNGYTTVYAHLKRFEPSIQRYVKSIQYKKEKYSTGNLFLKSDKFPVKKGQLIGYTGDTGSSGGPHLHYEIRNTQTEHIINPMHFGLTAKDDKTPTVQKLMAYPLSDDARINNSALESVISFKNNGNGDYVAEKITASGTIGFGISVFDRLNGALNKNGIYSLEMKVNGQRVYYHDVETFSFAESKYINLLIDYKHYKKYKNRVQRTHKVKANRLNLYEDLVNNGEVHIEDGANYNIEIIAKDFKHNTSKVRIPVRGTASNLVFKEKDTTNYKIIATNFNKFHQKNVTVAFPKNTFYKDCFIDFKVENGTAKVHDPTIPLDKRYTLTFETSFLTEDQKQHVYIANVTNPRYPRYTSTKKKIDKVYTTTKLLGSYALRFDTEKPTIQLYNFSNNQWISKNKTLKVKISDKETGIKNYRATIDGEWILMEYNHKKRILTYDFNDKKLVGSKHIFKLVVSDNVGNTETVSATFFRKVN</sequence>
<dbReference type="EMBL" id="CP032548">
    <property type="protein sequence ID" value="AZJ35329.1"/>
    <property type="molecule type" value="Genomic_DNA"/>
</dbReference>
<dbReference type="CDD" id="cd12797">
    <property type="entry name" value="M23_peptidase"/>
    <property type="match status" value="1"/>
</dbReference>
<dbReference type="PANTHER" id="PTHR21666">
    <property type="entry name" value="PEPTIDASE-RELATED"/>
    <property type="match status" value="1"/>
</dbReference>
<dbReference type="Gene3D" id="2.70.70.10">
    <property type="entry name" value="Glucose Permease (Domain IIA)"/>
    <property type="match status" value="1"/>
</dbReference>